<dbReference type="EMBL" id="JAIWYP010000007">
    <property type="protein sequence ID" value="KAH3797187.1"/>
    <property type="molecule type" value="Genomic_DNA"/>
</dbReference>
<dbReference type="Pfam" id="PF01825">
    <property type="entry name" value="GPS"/>
    <property type="match status" value="1"/>
</dbReference>
<evidence type="ECO:0000256" key="3">
    <source>
        <dbReference type="ARBA" id="ARBA00022989"/>
    </source>
</evidence>
<proteinExistence type="predicted"/>
<keyword evidence="6" id="KW-0325">Glycoprotein</keyword>
<organism evidence="10 11">
    <name type="scientific">Dreissena polymorpha</name>
    <name type="common">Zebra mussel</name>
    <name type="synonym">Mytilus polymorpha</name>
    <dbReference type="NCBI Taxonomy" id="45954"/>
    <lineage>
        <taxon>Eukaryota</taxon>
        <taxon>Metazoa</taxon>
        <taxon>Spiralia</taxon>
        <taxon>Lophotrochozoa</taxon>
        <taxon>Mollusca</taxon>
        <taxon>Bivalvia</taxon>
        <taxon>Autobranchia</taxon>
        <taxon>Heteroconchia</taxon>
        <taxon>Euheterodonta</taxon>
        <taxon>Imparidentia</taxon>
        <taxon>Neoheterodontei</taxon>
        <taxon>Myida</taxon>
        <taxon>Dreissenoidea</taxon>
        <taxon>Dreissenidae</taxon>
        <taxon>Dreissena</taxon>
    </lineage>
</organism>
<dbReference type="PROSITE" id="PS50227">
    <property type="entry name" value="G_PROTEIN_RECEP_F2_3"/>
    <property type="match status" value="1"/>
</dbReference>
<evidence type="ECO:0000259" key="8">
    <source>
        <dbReference type="PROSITE" id="PS50221"/>
    </source>
</evidence>
<dbReference type="InterPro" id="IPR051587">
    <property type="entry name" value="Adhesion_GPCR"/>
</dbReference>
<feature type="transmembrane region" description="Helical" evidence="7">
    <location>
        <begin position="578"/>
        <end position="601"/>
    </location>
</feature>
<keyword evidence="4 7" id="KW-0472">Membrane</keyword>
<dbReference type="InterPro" id="IPR036445">
    <property type="entry name" value="GPCR_2_extracell_dom_sf"/>
</dbReference>
<dbReference type="GO" id="GO:0007189">
    <property type="term" value="P:adenylate cyclase-activating G protein-coupled receptor signaling pathway"/>
    <property type="evidence" value="ECO:0007669"/>
    <property type="project" value="TreeGrafter"/>
</dbReference>
<evidence type="ECO:0000256" key="5">
    <source>
        <dbReference type="ARBA" id="ARBA00023157"/>
    </source>
</evidence>
<evidence type="ECO:0000313" key="10">
    <source>
        <dbReference type="EMBL" id="KAH3797187.1"/>
    </source>
</evidence>
<feature type="domain" description="G-protein coupled receptors family 2 profile 1" evidence="9">
    <location>
        <begin position="218"/>
        <end position="260"/>
    </location>
</feature>
<keyword evidence="3 7" id="KW-1133">Transmembrane helix</keyword>
<dbReference type="AlphaFoldDB" id="A0A9D4FF63"/>
<dbReference type="PANTHER" id="PTHR45813">
    <property type="entry name" value="IG-LIKE DOMAIN-CONTAINING PROTEIN"/>
    <property type="match status" value="1"/>
</dbReference>
<protein>
    <recommendedName>
        <fullName evidence="12">GPS domain-containing protein</fullName>
    </recommendedName>
</protein>
<evidence type="ECO:0000256" key="7">
    <source>
        <dbReference type="SAM" id="Phobius"/>
    </source>
</evidence>
<evidence type="ECO:0000259" key="9">
    <source>
        <dbReference type="PROSITE" id="PS50227"/>
    </source>
</evidence>
<feature type="transmembrane region" description="Helical" evidence="7">
    <location>
        <begin position="20"/>
        <end position="38"/>
    </location>
</feature>
<dbReference type="Gene3D" id="2.60.220.50">
    <property type="match status" value="1"/>
</dbReference>
<dbReference type="InterPro" id="IPR000203">
    <property type="entry name" value="GPS"/>
</dbReference>
<dbReference type="PROSITE" id="PS50221">
    <property type="entry name" value="GAIN_B"/>
    <property type="match status" value="1"/>
</dbReference>
<dbReference type="SMART" id="SM00303">
    <property type="entry name" value="GPS"/>
    <property type="match status" value="1"/>
</dbReference>
<dbReference type="Proteomes" id="UP000828390">
    <property type="component" value="Unassembled WGS sequence"/>
</dbReference>
<feature type="domain" description="GAIN-B" evidence="8">
    <location>
        <begin position="398"/>
        <end position="569"/>
    </location>
</feature>
<dbReference type="PANTHER" id="PTHR45813:SF8">
    <property type="entry name" value="IG-LIKE DOMAIN-CONTAINING PROTEIN"/>
    <property type="match status" value="1"/>
</dbReference>
<evidence type="ECO:0000256" key="6">
    <source>
        <dbReference type="ARBA" id="ARBA00023180"/>
    </source>
</evidence>
<feature type="non-terminal residue" evidence="10">
    <location>
        <position position="602"/>
    </location>
</feature>
<dbReference type="InterPro" id="IPR057244">
    <property type="entry name" value="GAIN_B"/>
</dbReference>
<dbReference type="GO" id="GO:0004930">
    <property type="term" value="F:G protein-coupled receptor activity"/>
    <property type="evidence" value="ECO:0007669"/>
    <property type="project" value="InterPro"/>
</dbReference>
<reference evidence="10" key="1">
    <citation type="journal article" date="2019" name="bioRxiv">
        <title>The Genome of the Zebra Mussel, Dreissena polymorpha: A Resource for Invasive Species Research.</title>
        <authorList>
            <person name="McCartney M.A."/>
            <person name="Auch B."/>
            <person name="Kono T."/>
            <person name="Mallez S."/>
            <person name="Zhang Y."/>
            <person name="Obille A."/>
            <person name="Becker A."/>
            <person name="Abrahante J.E."/>
            <person name="Garbe J."/>
            <person name="Badalamenti J.P."/>
            <person name="Herman A."/>
            <person name="Mangelson H."/>
            <person name="Liachko I."/>
            <person name="Sullivan S."/>
            <person name="Sone E.D."/>
            <person name="Koren S."/>
            <person name="Silverstein K.A.T."/>
            <person name="Beckman K.B."/>
            <person name="Gohl D.M."/>
        </authorList>
    </citation>
    <scope>NUCLEOTIDE SEQUENCE</scope>
    <source>
        <strain evidence="10">Duluth1</strain>
        <tissue evidence="10">Whole animal</tissue>
    </source>
</reference>
<keyword evidence="5" id="KW-1015">Disulfide bond</keyword>
<keyword evidence="11" id="KW-1185">Reference proteome</keyword>
<evidence type="ECO:0000256" key="1">
    <source>
        <dbReference type="ARBA" id="ARBA00004370"/>
    </source>
</evidence>
<comment type="subcellular location">
    <subcellularLocation>
        <location evidence="1">Membrane</location>
    </subcellularLocation>
</comment>
<comment type="caution">
    <text evidence="10">The sequence shown here is derived from an EMBL/GenBank/DDBJ whole genome shotgun (WGS) entry which is preliminary data.</text>
</comment>
<keyword evidence="2 7" id="KW-0812">Transmembrane</keyword>
<name>A0A9D4FF63_DREPO</name>
<evidence type="ECO:0000313" key="11">
    <source>
        <dbReference type="Proteomes" id="UP000828390"/>
    </source>
</evidence>
<evidence type="ECO:0000256" key="2">
    <source>
        <dbReference type="ARBA" id="ARBA00022692"/>
    </source>
</evidence>
<dbReference type="GO" id="GO:0016020">
    <property type="term" value="C:membrane"/>
    <property type="evidence" value="ECO:0007669"/>
    <property type="project" value="UniProtKB-SubCell"/>
</dbReference>
<gene>
    <name evidence="10" type="ORF">DPMN_150763</name>
</gene>
<dbReference type="SUPFAM" id="SSF111418">
    <property type="entry name" value="Hormone receptor domain"/>
    <property type="match status" value="1"/>
</dbReference>
<evidence type="ECO:0008006" key="12">
    <source>
        <dbReference type="Google" id="ProtNLM"/>
    </source>
</evidence>
<sequence>MFDGSEFLSLVPAYMKLRYLSSKMFTVAMLLIPILMFLRPCLMLGNGLAIDFLIQTAANSTSQVSEVSADSTSTDRLKINCRLASINNIAKFETLRLSRITKNGLLQNLTKMHNLQSSSPGYQTPILESGVMSGIQVHGSFDTQHPTNQTLGISLPISSLTCNDEVTYKCTLVYVIVENGTNKPAEAVEERNLTVTFNENEGPTSGCVKTAGTPNISCQKNIDSRGREWNESFSGITSTQDCYEGFKGYVSRLCDWNGIWQYPQYNCQRANVSNAVNKIDLLTGNVTSEEVIKALSAVVEVTENKENPNSSELLTTKEISVLTHALGLVAGLVNRQGIATDEVAKVFLKSASNIIDVANKDTWLSLKQANKITSETLVSSIDEIGSALRNRIAVGDIGNVVVENKNCAFEVKKVTGGTVQFPDKQTIQNDTHGDNAWIRQSKSRISLNTTTLGAVVVTIVIYRNMTDIMSSRSSSNRSSHNKVIVNGPIISVSISDNSTKLESPIHMTFEHGQTNFTKASCNFWRFRPGQLGYWANDGCINQTSNDIITVCECNHLTNFAVLMSPFVEADEKSRGIRIVSIVGISVSSLCLLLTIIVFAMLW</sequence>
<dbReference type="Gene3D" id="4.10.1240.10">
    <property type="entry name" value="GPCR, family 2, extracellular hormone receptor domain"/>
    <property type="match status" value="1"/>
</dbReference>
<dbReference type="InterPro" id="IPR046338">
    <property type="entry name" value="GAIN_dom_sf"/>
</dbReference>
<reference evidence="10" key="2">
    <citation type="submission" date="2020-11" db="EMBL/GenBank/DDBJ databases">
        <authorList>
            <person name="McCartney M.A."/>
            <person name="Auch B."/>
            <person name="Kono T."/>
            <person name="Mallez S."/>
            <person name="Becker A."/>
            <person name="Gohl D.M."/>
            <person name="Silverstein K.A.T."/>
            <person name="Koren S."/>
            <person name="Bechman K.B."/>
            <person name="Herman A."/>
            <person name="Abrahante J.E."/>
            <person name="Garbe J."/>
        </authorList>
    </citation>
    <scope>NUCLEOTIDE SEQUENCE</scope>
    <source>
        <strain evidence="10">Duluth1</strain>
        <tissue evidence="10">Whole animal</tissue>
    </source>
</reference>
<dbReference type="InterPro" id="IPR001879">
    <property type="entry name" value="GPCR_2_extracellular_dom"/>
</dbReference>
<evidence type="ECO:0000256" key="4">
    <source>
        <dbReference type="ARBA" id="ARBA00023136"/>
    </source>
</evidence>
<accession>A0A9D4FF63</accession>